<sequence length="74" mass="8328">MSVYKVTELIGTSTVSWEDAAAEAVRRAQHTIHDVRVAEVVEQDMALDEEGKITYRTKLRISFKIRPPQSPSGQ</sequence>
<proteinExistence type="predicted"/>
<gene>
    <name evidence="1" type="ORF">B8W67_00510</name>
</gene>
<dbReference type="AlphaFoldDB" id="A0A7I7S9Z9"/>
<protein>
    <submittedName>
        <fullName evidence="1">Transporter</fullName>
    </submittedName>
</protein>
<dbReference type="PANTHER" id="PTHR39324">
    <property type="entry name" value="CALCIUM DODECIN"/>
    <property type="match status" value="1"/>
</dbReference>
<dbReference type="RefSeq" id="WP_069392274.1">
    <property type="nucleotide sequence ID" value="NZ_AP022594.1"/>
</dbReference>
<dbReference type="InterPro" id="IPR025543">
    <property type="entry name" value="Dodecin-like"/>
</dbReference>
<dbReference type="SUPFAM" id="SSF89807">
    <property type="entry name" value="Dodecin-like"/>
    <property type="match status" value="1"/>
</dbReference>
<evidence type="ECO:0000313" key="2">
    <source>
        <dbReference type="Proteomes" id="UP000193577"/>
    </source>
</evidence>
<accession>A0A7I7S9Z9</accession>
<keyword evidence="2" id="KW-1185">Reference proteome</keyword>
<dbReference type="OrthoDB" id="5244347at2"/>
<dbReference type="EMBL" id="NCXO01000001">
    <property type="protein sequence ID" value="OSC36016.1"/>
    <property type="molecule type" value="Genomic_DNA"/>
</dbReference>
<dbReference type="Proteomes" id="UP000193577">
    <property type="component" value="Unassembled WGS sequence"/>
</dbReference>
<comment type="caution">
    <text evidence="1">The sequence shown here is derived from an EMBL/GenBank/DDBJ whole genome shotgun (WGS) entry which is preliminary data.</text>
</comment>
<dbReference type="InterPro" id="IPR009923">
    <property type="entry name" value="Dodecin"/>
</dbReference>
<reference evidence="1 2" key="1">
    <citation type="submission" date="2017-04" db="EMBL/GenBank/DDBJ databases">
        <title>The new phylogeny of genus Mycobacterium.</title>
        <authorList>
            <person name="Tortoli E."/>
            <person name="Trovato A."/>
            <person name="Cirillo D.M."/>
        </authorList>
    </citation>
    <scope>NUCLEOTIDE SEQUENCE [LARGE SCALE GENOMIC DNA]</scope>
    <source>
        <strain evidence="1 2">KCTC 19819</strain>
    </source>
</reference>
<name>A0A7I7S9Z9_9MYCO</name>
<dbReference type="Gene3D" id="3.30.1660.10">
    <property type="entry name" value="Flavin-binding protein dodecin"/>
    <property type="match status" value="1"/>
</dbReference>
<evidence type="ECO:0000313" key="1">
    <source>
        <dbReference type="EMBL" id="OSC36016.1"/>
    </source>
</evidence>
<dbReference type="Pfam" id="PF07311">
    <property type="entry name" value="Dodecin"/>
    <property type="match status" value="1"/>
</dbReference>
<dbReference type="PANTHER" id="PTHR39324:SF1">
    <property type="entry name" value="CALCIUM DODECIN"/>
    <property type="match status" value="1"/>
</dbReference>
<dbReference type="InterPro" id="IPR036694">
    <property type="entry name" value="Dodecin-like_sf"/>
</dbReference>
<organism evidence="1 2">
    <name type="scientific">Mycolicibacillus koreensis</name>
    <dbReference type="NCBI Taxonomy" id="1069220"/>
    <lineage>
        <taxon>Bacteria</taxon>
        <taxon>Bacillati</taxon>
        <taxon>Actinomycetota</taxon>
        <taxon>Actinomycetes</taxon>
        <taxon>Mycobacteriales</taxon>
        <taxon>Mycobacteriaceae</taxon>
        <taxon>Mycolicibacillus</taxon>
    </lineage>
</organism>